<accession>A0A4C1VZH2</accession>
<sequence length="192" mass="20860">MVMFGRRLRGRLDALCSSTALRVLASQGKQQLADQIGEKSEESRDPRPRDVNEARDAVASSGLQSEREAARESCEVHSRIPAPAVEALIETEAAKKATEERAPGSPNVVNASSEGENLRLCLVKPVNSGALAACNVFFEFLENADLHHVYFLWLSHVGTNATREGACVRVGDENGEGEEDTGRESEEGPERK</sequence>
<feature type="region of interest" description="Disordered" evidence="1">
    <location>
        <begin position="169"/>
        <end position="192"/>
    </location>
</feature>
<feature type="compositionally biased region" description="Basic and acidic residues" evidence="1">
    <location>
        <begin position="65"/>
        <end position="76"/>
    </location>
</feature>
<proteinExistence type="predicted"/>
<feature type="compositionally biased region" description="Basic and acidic residues" evidence="1">
    <location>
        <begin position="36"/>
        <end position="56"/>
    </location>
</feature>
<evidence type="ECO:0000313" key="2">
    <source>
        <dbReference type="EMBL" id="GBP43649.1"/>
    </source>
</evidence>
<protein>
    <submittedName>
        <fullName evidence="2">Uncharacterized protein</fullName>
    </submittedName>
</protein>
<dbReference type="AlphaFoldDB" id="A0A4C1VZH2"/>
<keyword evidence="3" id="KW-1185">Reference proteome</keyword>
<name>A0A4C1VZH2_EUMVA</name>
<reference evidence="2 3" key="1">
    <citation type="journal article" date="2019" name="Commun. Biol.">
        <title>The bagworm genome reveals a unique fibroin gene that provides high tensile strength.</title>
        <authorList>
            <person name="Kono N."/>
            <person name="Nakamura H."/>
            <person name="Ohtoshi R."/>
            <person name="Tomita M."/>
            <person name="Numata K."/>
            <person name="Arakawa K."/>
        </authorList>
    </citation>
    <scope>NUCLEOTIDE SEQUENCE [LARGE SCALE GENOMIC DNA]</scope>
</reference>
<organism evidence="2 3">
    <name type="scientific">Eumeta variegata</name>
    <name type="common">Bagworm moth</name>
    <name type="synonym">Eumeta japonica</name>
    <dbReference type="NCBI Taxonomy" id="151549"/>
    <lineage>
        <taxon>Eukaryota</taxon>
        <taxon>Metazoa</taxon>
        <taxon>Ecdysozoa</taxon>
        <taxon>Arthropoda</taxon>
        <taxon>Hexapoda</taxon>
        <taxon>Insecta</taxon>
        <taxon>Pterygota</taxon>
        <taxon>Neoptera</taxon>
        <taxon>Endopterygota</taxon>
        <taxon>Lepidoptera</taxon>
        <taxon>Glossata</taxon>
        <taxon>Ditrysia</taxon>
        <taxon>Tineoidea</taxon>
        <taxon>Psychidae</taxon>
        <taxon>Oiketicinae</taxon>
        <taxon>Eumeta</taxon>
    </lineage>
</organism>
<evidence type="ECO:0000256" key="1">
    <source>
        <dbReference type="SAM" id="MobiDB-lite"/>
    </source>
</evidence>
<gene>
    <name evidence="2" type="ORF">EVAR_32215_1</name>
</gene>
<evidence type="ECO:0000313" key="3">
    <source>
        <dbReference type="Proteomes" id="UP000299102"/>
    </source>
</evidence>
<dbReference type="EMBL" id="BGZK01000439">
    <property type="protein sequence ID" value="GBP43649.1"/>
    <property type="molecule type" value="Genomic_DNA"/>
</dbReference>
<dbReference type="Proteomes" id="UP000299102">
    <property type="component" value="Unassembled WGS sequence"/>
</dbReference>
<feature type="compositionally biased region" description="Basic and acidic residues" evidence="1">
    <location>
        <begin position="180"/>
        <end position="192"/>
    </location>
</feature>
<comment type="caution">
    <text evidence="2">The sequence shown here is derived from an EMBL/GenBank/DDBJ whole genome shotgun (WGS) entry which is preliminary data.</text>
</comment>
<feature type="region of interest" description="Disordered" evidence="1">
    <location>
        <begin position="27"/>
        <end position="76"/>
    </location>
</feature>